<evidence type="ECO:0000256" key="6">
    <source>
        <dbReference type="ARBA" id="ARBA00023306"/>
    </source>
</evidence>
<keyword evidence="5 7" id="KW-0802">TPR repeat</keyword>
<feature type="compositionally biased region" description="Low complexity" evidence="8">
    <location>
        <begin position="796"/>
        <end position="808"/>
    </location>
</feature>
<feature type="domain" description="GLTSCR protein conserved" evidence="10">
    <location>
        <begin position="651"/>
        <end position="768"/>
    </location>
</feature>
<evidence type="ECO:0000256" key="8">
    <source>
        <dbReference type="SAM" id="MobiDB-lite"/>
    </source>
</evidence>
<accession>A0A8H7P9J5</accession>
<keyword evidence="6" id="KW-0131">Cell cycle</keyword>
<feature type="region of interest" description="Disordered" evidence="8">
    <location>
        <begin position="782"/>
        <end position="808"/>
    </location>
</feature>
<comment type="caution">
    <text evidence="11">The sequence shown here is derived from an EMBL/GenBank/DDBJ whole genome shotgun (WGS) entry which is preliminary data.</text>
</comment>
<dbReference type="Pfam" id="PF15249">
    <property type="entry name" value="GLTSCR1"/>
    <property type="match status" value="1"/>
</dbReference>
<feature type="compositionally biased region" description="Polar residues" evidence="8">
    <location>
        <begin position="549"/>
        <end position="565"/>
    </location>
</feature>
<feature type="repeat" description="TPR" evidence="7">
    <location>
        <begin position="350"/>
        <end position="383"/>
    </location>
</feature>
<dbReference type="PANTHER" id="PTHR12558:SF10">
    <property type="entry name" value="CELL DIVISION CYCLE PROTEIN 23 HOMOLOG"/>
    <property type="match status" value="1"/>
</dbReference>
<feature type="repeat" description="TPR" evidence="7">
    <location>
        <begin position="316"/>
        <end position="349"/>
    </location>
</feature>
<dbReference type="SUPFAM" id="SSF48452">
    <property type="entry name" value="TPR-like"/>
    <property type="match status" value="1"/>
</dbReference>
<dbReference type="AlphaFoldDB" id="A0A8H7P9J5"/>
<gene>
    <name evidence="11" type="ORF">IEO21_01517</name>
</gene>
<feature type="compositionally biased region" description="Low complexity" evidence="8">
    <location>
        <begin position="532"/>
        <end position="548"/>
    </location>
</feature>
<evidence type="ECO:0000256" key="4">
    <source>
        <dbReference type="ARBA" id="ARBA00022786"/>
    </source>
</evidence>
<dbReference type="PROSITE" id="PS50005">
    <property type="entry name" value="TPR"/>
    <property type="match status" value="3"/>
</dbReference>
<organism evidence="11 12">
    <name type="scientific">Rhodonia placenta</name>
    <dbReference type="NCBI Taxonomy" id="104341"/>
    <lineage>
        <taxon>Eukaryota</taxon>
        <taxon>Fungi</taxon>
        <taxon>Dikarya</taxon>
        <taxon>Basidiomycota</taxon>
        <taxon>Agaricomycotina</taxon>
        <taxon>Agaricomycetes</taxon>
        <taxon>Polyporales</taxon>
        <taxon>Adustoporiaceae</taxon>
        <taxon>Rhodonia</taxon>
    </lineage>
</organism>
<feature type="repeat" description="TPR" evidence="7">
    <location>
        <begin position="384"/>
        <end position="417"/>
    </location>
</feature>
<feature type="region of interest" description="Disordered" evidence="8">
    <location>
        <begin position="42"/>
        <end position="101"/>
    </location>
</feature>
<reference evidence="11" key="2">
    <citation type="journal article" name="Front. Microbiol.">
        <title>Degradative Capacity of Two Strains of Rhodonia placenta: From Phenotype to Genotype.</title>
        <authorList>
            <person name="Kolle M."/>
            <person name="Horta M.A.C."/>
            <person name="Nowrousian M."/>
            <person name="Ohm R.A."/>
            <person name="Benz J.P."/>
            <person name="Pilgard A."/>
        </authorList>
    </citation>
    <scope>NUCLEOTIDE SEQUENCE</scope>
    <source>
        <strain evidence="11">FPRL280</strain>
    </source>
</reference>
<dbReference type="Proteomes" id="UP000639403">
    <property type="component" value="Unassembled WGS sequence"/>
</dbReference>
<dbReference type="GO" id="GO:0016567">
    <property type="term" value="P:protein ubiquitination"/>
    <property type="evidence" value="ECO:0007669"/>
    <property type="project" value="TreeGrafter"/>
</dbReference>
<name>A0A8H7P9J5_9APHY</name>
<protein>
    <recommendedName>
        <fullName evidence="13">Cdc23 domain-containing protein</fullName>
    </recommendedName>
</protein>
<evidence type="ECO:0000256" key="1">
    <source>
        <dbReference type="ARBA" id="ARBA00022618"/>
    </source>
</evidence>
<keyword evidence="4" id="KW-0833">Ubl conjugation pathway</keyword>
<evidence type="ECO:0000256" key="3">
    <source>
        <dbReference type="ARBA" id="ARBA00022776"/>
    </source>
</evidence>
<dbReference type="EMBL" id="JADOXO010000011">
    <property type="protein sequence ID" value="KAF9820303.1"/>
    <property type="molecule type" value="Genomic_DNA"/>
</dbReference>
<feature type="domain" description="Cdc23" evidence="9">
    <location>
        <begin position="11"/>
        <end position="52"/>
    </location>
</feature>
<dbReference type="GO" id="GO:0005680">
    <property type="term" value="C:anaphase-promoting complex"/>
    <property type="evidence" value="ECO:0007669"/>
    <property type="project" value="InterPro"/>
</dbReference>
<evidence type="ECO:0000256" key="5">
    <source>
        <dbReference type="ARBA" id="ARBA00022803"/>
    </source>
</evidence>
<feature type="domain" description="Cdc23" evidence="9">
    <location>
        <begin position="161"/>
        <end position="219"/>
    </location>
</feature>
<dbReference type="InterPro" id="IPR019734">
    <property type="entry name" value="TPR_rpt"/>
</dbReference>
<dbReference type="GO" id="GO:0045842">
    <property type="term" value="P:positive regulation of mitotic metaphase/anaphase transition"/>
    <property type="evidence" value="ECO:0007669"/>
    <property type="project" value="TreeGrafter"/>
</dbReference>
<proteinExistence type="predicted"/>
<evidence type="ECO:0000259" key="10">
    <source>
        <dbReference type="Pfam" id="PF15249"/>
    </source>
</evidence>
<feature type="compositionally biased region" description="Low complexity" evidence="8">
    <location>
        <begin position="975"/>
        <end position="1000"/>
    </location>
</feature>
<feature type="region of interest" description="Disordered" evidence="8">
    <location>
        <begin position="973"/>
        <end position="1000"/>
    </location>
</feature>
<reference evidence="11" key="1">
    <citation type="submission" date="2020-11" db="EMBL/GenBank/DDBJ databases">
        <authorList>
            <person name="Koelle M."/>
            <person name="Horta M.A.C."/>
            <person name="Nowrousian M."/>
            <person name="Ohm R.A."/>
            <person name="Benz P."/>
            <person name="Pilgard A."/>
        </authorList>
    </citation>
    <scope>NUCLEOTIDE SEQUENCE</scope>
    <source>
        <strain evidence="11">FPRL280</strain>
    </source>
</reference>
<evidence type="ECO:0008006" key="13">
    <source>
        <dbReference type="Google" id="ProtNLM"/>
    </source>
</evidence>
<keyword evidence="3" id="KW-0498">Mitosis</keyword>
<dbReference type="Pfam" id="PF13181">
    <property type="entry name" value="TPR_8"/>
    <property type="match status" value="1"/>
</dbReference>
<dbReference type="InterPro" id="IPR011990">
    <property type="entry name" value="TPR-like_helical_dom_sf"/>
</dbReference>
<dbReference type="GO" id="GO:0031145">
    <property type="term" value="P:anaphase-promoting complex-dependent catabolic process"/>
    <property type="evidence" value="ECO:0007669"/>
    <property type="project" value="TreeGrafter"/>
</dbReference>
<dbReference type="PANTHER" id="PTHR12558">
    <property type="entry name" value="CELL DIVISION CYCLE 16,23,27"/>
    <property type="match status" value="1"/>
</dbReference>
<dbReference type="GO" id="GO:0051301">
    <property type="term" value="P:cell division"/>
    <property type="evidence" value="ECO:0007669"/>
    <property type="project" value="UniProtKB-KW"/>
</dbReference>
<evidence type="ECO:0000313" key="11">
    <source>
        <dbReference type="EMBL" id="KAF9820303.1"/>
    </source>
</evidence>
<evidence type="ECO:0000256" key="7">
    <source>
        <dbReference type="PROSITE-ProRule" id="PRU00339"/>
    </source>
</evidence>
<dbReference type="SUPFAM" id="SSF48439">
    <property type="entry name" value="Protein prenylyltransferase"/>
    <property type="match status" value="1"/>
</dbReference>
<evidence type="ECO:0000313" key="12">
    <source>
        <dbReference type="Proteomes" id="UP000639403"/>
    </source>
</evidence>
<dbReference type="InterPro" id="IPR007192">
    <property type="entry name" value="APC8"/>
</dbReference>
<feature type="compositionally biased region" description="Low complexity" evidence="8">
    <location>
        <begin position="861"/>
        <end position="883"/>
    </location>
</feature>
<dbReference type="Pfam" id="PF13432">
    <property type="entry name" value="TPR_16"/>
    <property type="match status" value="2"/>
</dbReference>
<evidence type="ECO:0000259" key="9">
    <source>
        <dbReference type="Pfam" id="PF04049"/>
    </source>
</evidence>
<feature type="region of interest" description="Disordered" evidence="8">
    <location>
        <begin position="861"/>
        <end position="893"/>
    </location>
</feature>
<feature type="region of interest" description="Disordered" evidence="8">
    <location>
        <begin position="593"/>
        <end position="615"/>
    </location>
</feature>
<evidence type="ECO:0000256" key="2">
    <source>
        <dbReference type="ARBA" id="ARBA00022737"/>
    </source>
</evidence>
<dbReference type="InterPro" id="IPR015671">
    <property type="entry name" value="GSCR1_dom"/>
</dbReference>
<keyword evidence="1" id="KW-0132">Cell division</keyword>
<dbReference type="SMART" id="SM00028">
    <property type="entry name" value="TPR"/>
    <property type="match status" value="6"/>
</dbReference>
<feature type="region of interest" description="Disordered" evidence="8">
    <location>
        <begin position="527"/>
        <end position="576"/>
    </location>
</feature>
<dbReference type="Gene3D" id="1.25.40.10">
    <property type="entry name" value="Tetratricopeptide repeat domain"/>
    <property type="match status" value="2"/>
</dbReference>
<keyword evidence="2" id="KW-0677">Repeat</keyword>
<sequence length="1000" mass="109973">MTLSTVDAETATALRNAVRDCSERGLLSASKWASELLLSLPPSKRLPSASTQTSGPHAGSPPRPPPVTHAGASAGAVSAPHSPAPIIQPRHPHAPPLSSLPDKTRLQELEWEAQDADHIAAARAMIDAKDLAGEKQALKDWYKLDIPINTSLLDLLEMVKNATDPFLLFLKALFLRRLSRREEAIESALLSIAAYAWNWSAWTVLGECLGDGEEMFQVKTLNTLHSPTDNELGLCDRLLSEDFFPRSLWVMSLRACVLYHMHDFQEAADQFTKVLAIDPYRIDDIDIYSNILYVTEDHRALSRIAHEFTVIDKDRPEVCCLIGNYYSLRNEHEKAIKYFKRATQLDRTYLSAWTLMGHEYVETKNSHAAIEAYRKAVDVSRKDYRAWYGLGQAYELLSMHQYALHYYQHATALRPYDVRIWQAQGICYEEMGRPREAIECLKRALIGADPQETVIHLKLAKLHNDLDEFAEAAAYHRRVAEVCRAANKAVAEYAKSGVYVARYHLIHGGGDIALAKEYLEAIASSNAEEATSRSSSPSTASAPLSATTNDIRSGSYINGTQSAVTTPAPEPQIPTIASTSNLDAEHIVVDDDLPAAAVNGTKKRDSRALDDDDSDPLRRRFKRKFEAHSPAYDEKEIGRATSLVQWLGYHQYGALYPDTETPFADAPDAVNRLLPYHIFQHPREDLDGLATRPVFSKKGKGKASKADLLREEIAETRFALDCWRRKTALEKRFRRALIHGGERSSPDDQSYFLEQSLLDDERQETVATQAELRTARAELEKLERERRAAAPPTPAPRQTRPYYSVSTTTPSSGYSAQYRYSYPYAQGYGTSQYTFSPAFQTAPAYPTTPVASAGAYRSYTPATPTSSAPYTSPYSTTTTSTAPPATPTPSHYRGTTSAIPVQLPESSLAALRAIGLEPLAPAPAGQPQPAAVLKSRSGTTMQLEINVGSLQPAQMSGLALILNALTSKGVTVDGNASANSSATSGMLSTSTSASSQSATS</sequence>
<dbReference type="Pfam" id="PF04049">
    <property type="entry name" value="ANAPC8"/>
    <property type="match status" value="2"/>
</dbReference>